<dbReference type="PANTHER" id="PTHR10465">
    <property type="entry name" value="TRANSMEMBRANE GTPASE FZO1"/>
    <property type="match status" value="1"/>
</dbReference>
<dbReference type="Proteomes" id="UP000192478">
    <property type="component" value="Chromosome"/>
</dbReference>
<dbReference type="EMBL" id="CP017603">
    <property type="protein sequence ID" value="AOY75725.1"/>
    <property type="molecule type" value="Genomic_DNA"/>
</dbReference>
<keyword evidence="4" id="KW-0342">GTP-binding</keyword>
<dbReference type="KEGG" id="cfm:BJL90_07335"/>
<keyword evidence="5" id="KW-0472">Membrane</keyword>
<dbReference type="Proteomes" id="UP000177894">
    <property type="component" value="Chromosome"/>
</dbReference>
<gene>
    <name evidence="7" type="ORF">BJL90_07335</name>
    <name evidence="8" type="ORF">CLFO_03610</name>
</gene>
<evidence type="ECO:0000256" key="1">
    <source>
        <dbReference type="ARBA" id="ARBA00004370"/>
    </source>
</evidence>
<dbReference type="GO" id="GO:0003924">
    <property type="term" value="F:GTPase activity"/>
    <property type="evidence" value="ECO:0007669"/>
    <property type="project" value="InterPro"/>
</dbReference>
<keyword evidence="3 8" id="KW-0378">Hydrolase</keyword>
<dbReference type="Gene3D" id="3.40.50.300">
    <property type="entry name" value="P-loop containing nucleotide triphosphate hydrolases"/>
    <property type="match status" value="1"/>
</dbReference>
<name>A0AAC9RKP4_9CLOT</name>
<evidence type="ECO:0000256" key="5">
    <source>
        <dbReference type="ARBA" id="ARBA00023136"/>
    </source>
</evidence>
<evidence type="ECO:0000313" key="8">
    <source>
        <dbReference type="EMBL" id="ARE86045.1"/>
    </source>
</evidence>
<dbReference type="GO" id="GO:0005525">
    <property type="term" value="F:GTP binding"/>
    <property type="evidence" value="ECO:0007669"/>
    <property type="project" value="UniProtKB-KW"/>
</dbReference>
<comment type="subcellular location">
    <subcellularLocation>
        <location evidence="1">Membrane</location>
    </subcellularLocation>
</comment>
<evidence type="ECO:0000259" key="6">
    <source>
        <dbReference type="Pfam" id="PF00350"/>
    </source>
</evidence>
<evidence type="ECO:0000313" key="7">
    <source>
        <dbReference type="EMBL" id="AOY75725.1"/>
    </source>
</evidence>
<evidence type="ECO:0000313" key="9">
    <source>
        <dbReference type="Proteomes" id="UP000177894"/>
    </source>
</evidence>
<evidence type="ECO:0000256" key="2">
    <source>
        <dbReference type="ARBA" id="ARBA00022741"/>
    </source>
</evidence>
<dbReference type="InterPro" id="IPR027417">
    <property type="entry name" value="P-loop_NTPase"/>
</dbReference>
<dbReference type="Pfam" id="PF00350">
    <property type="entry name" value="Dynamin_N"/>
    <property type="match status" value="1"/>
</dbReference>
<reference evidence="7 9" key="1">
    <citation type="submission" date="2016-10" db="EMBL/GenBank/DDBJ databases">
        <title>Complete Genome Sequence of Acetogen Clostridium formicoaceticum ATCC 27076.</title>
        <authorList>
            <person name="Bao T."/>
            <person name="Cheng C."/>
            <person name="Zhao J."/>
            <person name="Yang S.-T."/>
            <person name="Wang J."/>
            <person name="Wang M."/>
        </authorList>
    </citation>
    <scope>NUCLEOTIDE SEQUENCE [LARGE SCALE GENOMIC DNA]</scope>
    <source>
        <strain evidence="7 9">ATCC 27076</strain>
    </source>
</reference>
<evidence type="ECO:0000256" key="4">
    <source>
        <dbReference type="ARBA" id="ARBA00023134"/>
    </source>
</evidence>
<dbReference type="GO" id="GO:0016020">
    <property type="term" value="C:membrane"/>
    <property type="evidence" value="ECO:0007669"/>
    <property type="project" value="UniProtKB-SubCell"/>
</dbReference>
<dbReference type="EC" id="3.6.5.5" evidence="8"/>
<accession>A0AAC9RKP4</accession>
<dbReference type="SUPFAM" id="SSF52540">
    <property type="entry name" value="P-loop containing nucleoside triphosphate hydrolases"/>
    <property type="match status" value="1"/>
</dbReference>
<dbReference type="EMBL" id="CP020559">
    <property type="protein sequence ID" value="ARE86045.1"/>
    <property type="molecule type" value="Genomic_DNA"/>
</dbReference>
<dbReference type="PANTHER" id="PTHR10465:SF0">
    <property type="entry name" value="SARCALUMENIN"/>
    <property type="match status" value="1"/>
</dbReference>
<sequence>MGGSMIDNYKNIEFQLYGYLIQLRQIFQANCTSKYEIENINKTIELIQNRKFNVAVMGEFKRGKSSLINALLGVNILPSDVTPTTATINRITYGTEPSMTIFYYDETTEVADIDNISEYVTMLTEEGLKRAEEIREAVIHYPTVICQNHVDIIDTPGLNDNRDMTAITMNMLGCIDAAIVVISALAPFSEKEAEFVGQLIKSDSIENIVFVVTFIDEIDEDEQNKFITYIHNRIVKSVLELIEKENSPGKIRIKAKQLLDNSLIFGVSSLLAMQSFVAGDRELLKKSRFEIFKTELYEFLTAQQGANTIIKAVKCIQKAGEEFDKLYSNKIFQEDQCLYIIDQKTSTINNYCSEYRKALECALQKLEKPLKECLDDILHLKSVFTNNFTSALSKSQNSQQNEIIEAIASEAAGCWRIANEECAEKLKKKVFQLFTSVMEDYYSMRKCECMEPIEELSKICNFHWQASPCFDKSMIEIITSFGFPIFNWQASPIPHPQYFHNYNLLDNMKYAVEISVEKYYEHWQFLIHSVKNWWMQQSDHEVLAITALLNNEIKENKTSKKAELYALIDTYHKQKSMIQEIREKTEAIFITTSNHGIT</sequence>
<keyword evidence="9" id="KW-1185">Reference proteome</keyword>
<dbReference type="AlphaFoldDB" id="A0AAC9RKP4"/>
<dbReference type="InterPro" id="IPR027094">
    <property type="entry name" value="Mitofusin_fam"/>
</dbReference>
<dbReference type="CDD" id="cd09912">
    <property type="entry name" value="DLP_2"/>
    <property type="match status" value="1"/>
</dbReference>
<organism evidence="8 10">
    <name type="scientific">Clostridium formicaceticum</name>
    <dbReference type="NCBI Taxonomy" id="1497"/>
    <lineage>
        <taxon>Bacteria</taxon>
        <taxon>Bacillati</taxon>
        <taxon>Bacillota</taxon>
        <taxon>Clostridia</taxon>
        <taxon>Eubacteriales</taxon>
        <taxon>Clostridiaceae</taxon>
        <taxon>Clostridium</taxon>
    </lineage>
</organism>
<evidence type="ECO:0000256" key="3">
    <source>
        <dbReference type="ARBA" id="ARBA00022801"/>
    </source>
</evidence>
<protein>
    <submittedName>
        <fullName evidence="8">Bacterial dynamin-like protein</fullName>
        <ecNumber evidence="8">3.6.5.5</ecNumber>
    </submittedName>
</protein>
<keyword evidence="2" id="KW-0547">Nucleotide-binding</keyword>
<proteinExistence type="predicted"/>
<feature type="domain" description="Dynamin N-terminal" evidence="6">
    <location>
        <begin position="54"/>
        <end position="213"/>
    </location>
</feature>
<evidence type="ECO:0000313" key="10">
    <source>
        <dbReference type="Proteomes" id="UP000192478"/>
    </source>
</evidence>
<reference evidence="8 10" key="2">
    <citation type="submission" date="2017-03" db="EMBL/GenBank/DDBJ databases">
        <title>Complete sequence of Clostridium formicaceticum DSM 92.</title>
        <authorList>
            <person name="Poehlein A."/>
            <person name="Karl M."/>
            <person name="Bengelsdorf F.R."/>
            <person name="Duerre P."/>
            <person name="Daniel R."/>
        </authorList>
    </citation>
    <scope>NUCLEOTIDE SEQUENCE [LARGE SCALE GENOMIC DNA]</scope>
    <source>
        <strain evidence="8 10">DSM 92</strain>
    </source>
</reference>
<dbReference type="InterPro" id="IPR045063">
    <property type="entry name" value="Dynamin_N"/>
</dbReference>